<accession>A0A3B3SLB4</accession>
<keyword evidence="10 13" id="KW-0675">Receptor</keyword>
<evidence type="ECO:0000256" key="14">
    <source>
        <dbReference type="RuleBase" id="RU363047"/>
    </source>
</evidence>
<keyword evidence="8 14" id="KW-0472">Membrane</keyword>
<comment type="similarity">
    <text evidence="13">Belongs to the G-protein coupled receptor 1 family.</text>
</comment>
<dbReference type="InterPro" id="IPR000725">
    <property type="entry name" value="Olfact_rcpt"/>
</dbReference>
<dbReference type="GO" id="GO:0005549">
    <property type="term" value="F:odorant binding"/>
    <property type="evidence" value="ECO:0007669"/>
    <property type="project" value="TreeGrafter"/>
</dbReference>
<evidence type="ECO:0000256" key="11">
    <source>
        <dbReference type="ARBA" id="ARBA00023180"/>
    </source>
</evidence>
<dbReference type="GO" id="GO:0004984">
    <property type="term" value="F:olfactory receptor activity"/>
    <property type="evidence" value="ECO:0007669"/>
    <property type="project" value="InterPro"/>
</dbReference>
<dbReference type="PROSITE" id="PS50262">
    <property type="entry name" value="G_PROTEIN_RECEP_F1_2"/>
    <property type="match status" value="1"/>
</dbReference>
<proteinExistence type="inferred from homology"/>
<evidence type="ECO:0000313" key="17">
    <source>
        <dbReference type="Proteomes" id="UP000261540"/>
    </source>
</evidence>
<organism evidence="16 17">
    <name type="scientific">Paramormyrops kingsleyae</name>
    <dbReference type="NCBI Taxonomy" id="1676925"/>
    <lineage>
        <taxon>Eukaryota</taxon>
        <taxon>Metazoa</taxon>
        <taxon>Chordata</taxon>
        <taxon>Craniata</taxon>
        <taxon>Vertebrata</taxon>
        <taxon>Euteleostomi</taxon>
        <taxon>Actinopterygii</taxon>
        <taxon>Neopterygii</taxon>
        <taxon>Teleostei</taxon>
        <taxon>Osteoglossocephala</taxon>
        <taxon>Osteoglossomorpha</taxon>
        <taxon>Osteoglossiformes</taxon>
        <taxon>Mormyridae</taxon>
        <taxon>Paramormyrops</taxon>
    </lineage>
</organism>
<dbReference type="GeneTree" id="ENSGT00950000183023"/>
<dbReference type="PANTHER" id="PTHR26451">
    <property type="entry name" value="G_PROTEIN_RECEP_F1_2 DOMAIN-CONTAINING PROTEIN"/>
    <property type="match status" value="1"/>
</dbReference>
<keyword evidence="11" id="KW-0325">Glycoprotein</keyword>
<feature type="transmembrane region" description="Helical" evidence="14">
    <location>
        <begin position="145"/>
        <end position="166"/>
    </location>
</feature>
<evidence type="ECO:0000313" key="16">
    <source>
        <dbReference type="Ensembl" id="ENSPKIP00000031138.1"/>
    </source>
</evidence>
<comment type="subcellular location">
    <subcellularLocation>
        <location evidence="1 14">Cell membrane</location>
        <topology evidence="1 14">Multi-pass membrane protein</topology>
    </subcellularLocation>
</comment>
<feature type="transmembrane region" description="Helical" evidence="14">
    <location>
        <begin position="200"/>
        <end position="222"/>
    </location>
</feature>
<evidence type="ECO:0000256" key="5">
    <source>
        <dbReference type="ARBA" id="ARBA00022725"/>
    </source>
</evidence>
<keyword evidence="7 13" id="KW-0297">G-protein coupled receptor</keyword>
<dbReference type="PRINTS" id="PR00245">
    <property type="entry name" value="OLFACTORYR"/>
</dbReference>
<keyword evidence="12 13" id="KW-0807">Transducer</keyword>
<reference evidence="16" key="1">
    <citation type="submission" date="2025-08" db="UniProtKB">
        <authorList>
            <consortium name="Ensembl"/>
        </authorList>
    </citation>
    <scope>IDENTIFICATION</scope>
</reference>
<keyword evidence="2 14" id="KW-1003">Cell membrane</keyword>
<evidence type="ECO:0000256" key="2">
    <source>
        <dbReference type="ARBA" id="ARBA00022475"/>
    </source>
</evidence>
<dbReference type="Gene3D" id="1.20.1070.10">
    <property type="entry name" value="Rhodopsin 7-helix transmembrane proteins"/>
    <property type="match status" value="1"/>
</dbReference>
<evidence type="ECO:0000256" key="7">
    <source>
        <dbReference type="ARBA" id="ARBA00023040"/>
    </source>
</evidence>
<sequence>TQPPTKMENSSSEIVFVLSGLNETKTTKQVYFAFALLAYIFTLFVNVTLVLAIFFERILHEPMYIFLCNLCVNGIFGATGFYPKILIDLLSDSHIISYRACLTQIYMIYNYVFCEFVNLAVMAYDRYVAICKPLEYHSIMTPWKVGKLLLVIWLIPFCETSVGMIMTARLTLCGSRIDKLYCTNWEVVKLSCRDTTLNNLYGYILMFMHVFQAFLLILISYIQIIRTCLRSRAERSKFMETCLPHLITLINFTLSFTFDVMYARYGSQGSLQSLRNILTVEYLVVPPLLNPLIYGLKLKQIRRSIWRRFQAKNCHAKVKPKISKNILAH</sequence>
<dbReference type="FunFam" id="1.20.1070.10:FF:000024">
    <property type="entry name" value="Olfactory receptor"/>
    <property type="match status" value="1"/>
</dbReference>
<dbReference type="Ensembl" id="ENSPKIT00000011979.1">
    <property type="protein sequence ID" value="ENSPKIP00000031138.1"/>
    <property type="gene ID" value="ENSPKIG00000011744.1"/>
</dbReference>
<dbReference type="PRINTS" id="PR00237">
    <property type="entry name" value="GPCRRHODOPSN"/>
</dbReference>
<dbReference type="InterPro" id="IPR000276">
    <property type="entry name" value="GPCR_Rhodpsn"/>
</dbReference>
<dbReference type="GO" id="GO:0005886">
    <property type="term" value="C:plasma membrane"/>
    <property type="evidence" value="ECO:0007669"/>
    <property type="project" value="UniProtKB-SubCell"/>
</dbReference>
<dbReference type="InterPro" id="IPR052921">
    <property type="entry name" value="GPCR1_Superfamily_Member"/>
</dbReference>
<evidence type="ECO:0000256" key="1">
    <source>
        <dbReference type="ARBA" id="ARBA00004651"/>
    </source>
</evidence>
<evidence type="ECO:0000256" key="9">
    <source>
        <dbReference type="ARBA" id="ARBA00023157"/>
    </source>
</evidence>
<feature type="transmembrane region" description="Helical" evidence="14">
    <location>
        <begin position="277"/>
        <end position="298"/>
    </location>
</feature>
<keyword evidence="17" id="KW-1185">Reference proteome</keyword>
<dbReference type="InterPro" id="IPR017452">
    <property type="entry name" value="GPCR_Rhodpsn_7TM"/>
</dbReference>
<keyword evidence="3 14" id="KW-0716">Sensory transduction</keyword>
<keyword evidence="4 13" id="KW-0812">Transmembrane</keyword>
<evidence type="ECO:0000256" key="6">
    <source>
        <dbReference type="ARBA" id="ARBA00022989"/>
    </source>
</evidence>
<dbReference type="PANTHER" id="PTHR26451:SF871">
    <property type="entry name" value="ODORANT RECEPTOR-RELATED"/>
    <property type="match status" value="1"/>
</dbReference>
<name>A0A3B3SLB4_9TELE</name>
<dbReference type="AlphaFoldDB" id="A0A3B3SLB4"/>
<evidence type="ECO:0000259" key="15">
    <source>
        <dbReference type="PROSITE" id="PS50262"/>
    </source>
</evidence>
<feature type="transmembrane region" description="Helical" evidence="14">
    <location>
        <begin position="243"/>
        <end position="265"/>
    </location>
</feature>
<dbReference type="Proteomes" id="UP000261540">
    <property type="component" value="Unplaced"/>
</dbReference>
<dbReference type="GO" id="GO:0004930">
    <property type="term" value="F:G protein-coupled receptor activity"/>
    <property type="evidence" value="ECO:0007669"/>
    <property type="project" value="UniProtKB-KW"/>
</dbReference>
<feature type="transmembrane region" description="Helical" evidence="14">
    <location>
        <begin position="105"/>
        <end position="124"/>
    </location>
</feature>
<reference evidence="16" key="2">
    <citation type="submission" date="2025-09" db="UniProtKB">
        <authorList>
            <consortium name="Ensembl"/>
        </authorList>
    </citation>
    <scope>IDENTIFICATION</scope>
</reference>
<keyword evidence="6 14" id="KW-1133">Transmembrane helix</keyword>
<evidence type="ECO:0000256" key="4">
    <source>
        <dbReference type="ARBA" id="ARBA00022692"/>
    </source>
</evidence>
<feature type="transmembrane region" description="Helical" evidence="14">
    <location>
        <begin position="64"/>
        <end position="85"/>
    </location>
</feature>
<dbReference type="SUPFAM" id="SSF81321">
    <property type="entry name" value="Family A G protein-coupled receptor-like"/>
    <property type="match status" value="1"/>
</dbReference>
<evidence type="ECO:0000256" key="3">
    <source>
        <dbReference type="ARBA" id="ARBA00022606"/>
    </source>
</evidence>
<feature type="domain" description="G-protein coupled receptors family 1 profile" evidence="15">
    <location>
        <begin position="45"/>
        <end position="294"/>
    </location>
</feature>
<evidence type="ECO:0000256" key="12">
    <source>
        <dbReference type="ARBA" id="ARBA00023224"/>
    </source>
</evidence>
<evidence type="ECO:0000256" key="8">
    <source>
        <dbReference type="ARBA" id="ARBA00023136"/>
    </source>
</evidence>
<keyword evidence="9" id="KW-1015">Disulfide bond</keyword>
<evidence type="ECO:0000256" key="10">
    <source>
        <dbReference type="ARBA" id="ARBA00023170"/>
    </source>
</evidence>
<feature type="transmembrane region" description="Helical" evidence="14">
    <location>
        <begin position="30"/>
        <end position="55"/>
    </location>
</feature>
<dbReference type="PROSITE" id="PS00237">
    <property type="entry name" value="G_PROTEIN_RECEP_F1_1"/>
    <property type="match status" value="1"/>
</dbReference>
<protein>
    <recommendedName>
        <fullName evidence="14">Olfactory receptor</fullName>
    </recommendedName>
</protein>
<keyword evidence="5 14" id="KW-0552">Olfaction</keyword>
<dbReference type="Pfam" id="PF13853">
    <property type="entry name" value="7tm_4"/>
    <property type="match status" value="1"/>
</dbReference>
<evidence type="ECO:0000256" key="13">
    <source>
        <dbReference type="RuleBase" id="RU000688"/>
    </source>
</evidence>